<keyword evidence="4" id="KW-1185">Reference proteome</keyword>
<evidence type="ECO:0000313" key="4">
    <source>
        <dbReference type="Proteomes" id="UP000608420"/>
    </source>
</evidence>
<dbReference type="InterPro" id="IPR002881">
    <property type="entry name" value="DUF58"/>
</dbReference>
<sequence length="420" mass="48046">MRVMWNTVRTGLVSRNFWKAASLWLVCLLYVLFQGGKTSIMLFAMVNVLMIYWFICSIAGVERVKGQRILTVKGEPIAKIALQAGTQVEVRLRLQLPTFVPLPYLIVREKLQKHNGDSWKYEDSVVPRLGSHSELIYQTPPLERGRYNFKATECRSQDIFGLLEHEGKFQTEGEFYVLPQRVFIPRWQLLGHHSRYSGPETTLLQSCRETTQINGVRDYIYGDRISRIHWNATAKTGEWKSKEFERESIPKTMIVLDAHTIHYTQREQFELAVSTAASLLEYGGREKISMGLCILGRELWGNAPTDSPFDRHQMLQRLIDVNADGTGDYTTQLEERHELFPAGAFVIIVTPLADENLFNMVRWAKGRQLIPYHIHTACPSREIDSPIRSESMHGHGRYGIEGIAISALQELPVQLGGGYH</sequence>
<dbReference type="Proteomes" id="UP000608420">
    <property type="component" value="Unassembled WGS sequence"/>
</dbReference>
<feature type="transmembrane region" description="Helical" evidence="1">
    <location>
        <begin position="12"/>
        <end position="33"/>
    </location>
</feature>
<feature type="domain" description="DUF58" evidence="2">
    <location>
        <begin position="216"/>
        <end position="368"/>
    </location>
</feature>
<dbReference type="EMBL" id="BMIW01000001">
    <property type="protein sequence ID" value="GGF83903.1"/>
    <property type="molecule type" value="Genomic_DNA"/>
</dbReference>
<dbReference type="PANTHER" id="PTHR34351">
    <property type="entry name" value="SLR1927 PROTEIN-RELATED"/>
    <property type="match status" value="1"/>
</dbReference>
<evidence type="ECO:0000256" key="1">
    <source>
        <dbReference type="SAM" id="Phobius"/>
    </source>
</evidence>
<protein>
    <recommendedName>
        <fullName evidence="2">DUF58 domain-containing protein</fullName>
    </recommendedName>
</protein>
<organism evidence="3 4">
    <name type="scientific">Paenibacillus aceti</name>
    <dbReference type="NCBI Taxonomy" id="1820010"/>
    <lineage>
        <taxon>Bacteria</taxon>
        <taxon>Bacillati</taxon>
        <taxon>Bacillota</taxon>
        <taxon>Bacilli</taxon>
        <taxon>Bacillales</taxon>
        <taxon>Paenibacillaceae</taxon>
        <taxon>Paenibacillus</taxon>
    </lineage>
</organism>
<feature type="transmembrane region" description="Helical" evidence="1">
    <location>
        <begin position="39"/>
        <end position="61"/>
    </location>
</feature>
<accession>A0ABQ1VPX2</accession>
<gene>
    <name evidence="3" type="ORF">GCM10010913_01740</name>
</gene>
<reference evidence="4" key="1">
    <citation type="journal article" date="2019" name="Int. J. Syst. Evol. Microbiol.">
        <title>The Global Catalogue of Microorganisms (GCM) 10K type strain sequencing project: providing services to taxonomists for standard genome sequencing and annotation.</title>
        <authorList>
            <consortium name="The Broad Institute Genomics Platform"/>
            <consortium name="The Broad Institute Genome Sequencing Center for Infectious Disease"/>
            <person name="Wu L."/>
            <person name="Ma J."/>
        </authorList>
    </citation>
    <scope>NUCLEOTIDE SEQUENCE [LARGE SCALE GENOMIC DNA]</scope>
    <source>
        <strain evidence="4">CGMCC 1.15420</strain>
    </source>
</reference>
<keyword evidence="1" id="KW-1133">Transmembrane helix</keyword>
<dbReference type="Pfam" id="PF01882">
    <property type="entry name" value="DUF58"/>
    <property type="match status" value="1"/>
</dbReference>
<dbReference type="PANTHER" id="PTHR34351:SF2">
    <property type="entry name" value="DUF58 DOMAIN-CONTAINING PROTEIN"/>
    <property type="match status" value="1"/>
</dbReference>
<keyword evidence="1" id="KW-0812">Transmembrane</keyword>
<proteinExistence type="predicted"/>
<comment type="caution">
    <text evidence="3">The sequence shown here is derived from an EMBL/GenBank/DDBJ whole genome shotgun (WGS) entry which is preliminary data.</text>
</comment>
<evidence type="ECO:0000259" key="2">
    <source>
        <dbReference type="Pfam" id="PF01882"/>
    </source>
</evidence>
<keyword evidence="1" id="KW-0472">Membrane</keyword>
<evidence type="ECO:0000313" key="3">
    <source>
        <dbReference type="EMBL" id="GGF83903.1"/>
    </source>
</evidence>
<name>A0ABQ1VPX2_9BACL</name>